<name>A0A2S2E096_9ALTE</name>
<organism evidence="2 3">
    <name type="scientific">Saliniradius amylolyticus</name>
    <dbReference type="NCBI Taxonomy" id="2183582"/>
    <lineage>
        <taxon>Bacteria</taxon>
        <taxon>Pseudomonadati</taxon>
        <taxon>Pseudomonadota</taxon>
        <taxon>Gammaproteobacteria</taxon>
        <taxon>Alteromonadales</taxon>
        <taxon>Alteromonadaceae</taxon>
        <taxon>Saliniradius</taxon>
    </lineage>
</organism>
<dbReference type="Proteomes" id="UP000245728">
    <property type="component" value="Chromosome"/>
</dbReference>
<gene>
    <name evidence="2" type="ORF">HMF8227_00192</name>
</gene>
<evidence type="ECO:0000313" key="3">
    <source>
        <dbReference type="Proteomes" id="UP000245728"/>
    </source>
</evidence>
<keyword evidence="1" id="KW-1133">Transmembrane helix</keyword>
<evidence type="ECO:0000256" key="1">
    <source>
        <dbReference type="SAM" id="Phobius"/>
    </source>
</evidence>
<keyword evidence="1" id="KW-0472">Membrane</keyword>
<feature type="transmembrane region" description="Helical" evidence="1">
    <location>
        <begin position="7"/>
        <end position="27"/>
    </location>
</feature>
<feature type="transmembrane region" description="Helical" evidence="1">
    <location>
        <begin position="98"/>
        <end position="118"/>
    </location>
</feature>
<sequence length="148" mass="15848">MKAVVKFYWPLLLLIALQLGFTGYLMILHRPECEPLFGVNTLVLAMLMYCYLLPATVFLGAGYMSYISYESLKSGQFPPAGMPGFKGRKVTTGAKARVLAVAGMLSPALALVVIGLGIQSYNALVGDQGLDGLQANIEQACQKGAGQR</sequence>
<reference evidence="2 3" key="1">
    <citation type="submission" date="2018-05" db="EMBL/GenBank/DDBJ databases">
        <title>Salinimonas sp. HMF8227 Genome sequencing and assembly.</title>
        <authorList>
            <person name="Kang H."/>
            <person name="Kang J."/>
            <person name="Cha I."/>
            <person name="Kim H."/>
            <person name="Joh K."/>
        </authorList>
    </citation>
    <scope>NUCLEOTIDE SEQUENCE [LARGE SCALE GENOMIC DNA]</scope>
    <source>
        <strain evidence="2 3">HMF8227</strain>
    </source>
</reference>
<keyword evidence="3" id="KW-1185">Reference proteome</keyword>
<evidence type="ECO:0000313" key="2">
    <source>
        <dbReference type="EMBL" id="AWL10700.1"/>
    </source>
</evidence>
<keyword evidence="1" id="KW-0812">Transmembrane</keyword>
<dbReference type="KEGG" id="salh:HMF8227_00192"/>
<protein>
    <submittedName>
        <fullName evidence="2">Uncharacterized protein</fullName>
    </submittedName>
</protein>
<accession>A0A2S2E096</accession>
<proteinExistence type="predicted"/>
<dbReference type="EMBL" id="CP029347">
    <property type="protein sequence ID" value="AWL10700.1"/>
    <property type="molecule type" value="Genomic_DNA"/>
</dbReference>
<dbReference type="AlphaFoldDB" id="A0A2S2E096"/>
<feature type="transmembrane region" description="Helical" evidence="1">
    <location>
        <begin position="39"/>
        <end position="64"/>
    </location>
</feature>
<dbReference type="RefSeq" id="WP_109338394.1">
    <property type="nucleotide sequence ID" value="NZ_CP029347.1"/>
</dbReference>